<protein>
    <submittedName>
        <fullName evidence="1">Uncharacterized protein</fullName>
    </submittedName>
</protein>
<dbReference type="Proteomes" id="UP000183050">
    <property type="component" value="Chromosome"/>
</dbReference>
<sequence length="100" mass="11838">MLLVERAGLNHRYLDAPRHRTKKDQVEFWLSKTLPEMAPVAAVSPEQENERLKAEIEQLYSRLDRMGDRIHFYSDRIRQQIQTIKSLKAKALETIVHINR</sequence>
<evidence type="ECO:0000313" key="2">
    <source>
        <dbReference type="Proteomes" id="UP000183050"/>
    </source>
</evidence>
<dbReference type="EMBL" id="CP018228">
    <property type="protein sequence ID" value="API50981.1"/>
    <property type="molecule type" value="Genomic_DNA"/>
</dbReference>
<dbReference type="AlphaFoldDB" id="A0A1L3Z600"/>
<organism evidence="1 2">
    <name type="scientific">Rhizobium leguminosarum</name>
    <dbReference type="NCBI Taxonomy" id="384"/>
    <lineage>
        <taxon>Bacteria</taxon>
        <taxon>Pseudomonadati</taxon>
        <taxon>Pseudomonadota</taxon>
        <taxon>Alphaproteobacteria</taxon>
        <taxon>Hyphomicrobiales</taxon>
        <taxon>Rhizobiaceae</taxon>
        <taxon>Rhizobium/Agrobacterium group</taxon>
        <taxon>Rhizobium</taxon>
    </lineage>
</organism>
<name>A0A1L3Z600_RHILE</name>
<accession>A0A1L3Z600</accession>
<gene>
    <name evidence="1" type="ORF">BMW22_04385</name>
</gene>
<evidence type="ECO:0000313" key="1">
    <source>
        <dbReference type="EMBL" id="API50981.1"/>
    </source>
</evidence>
<reference evidence="1 2" key="1">
    <citation type="submission" date="2016-11" db="EMBL/GenBank/DDBJ databases">
        <title>Rhizobium leguminosarum bv. viciae strain Vaf12 isolated from Vavilovia formosa root nodules from Russia, Dagestan.</title>
        <authorList>
            <person name="Kimeklis A."/>
        </authorList>
    </citation>
    <scope>NUCLEOTIDE SEQUENCE [LARGE SCALE GENOMIC DNA]</scope>
    <source>
        <strain evidence="1 2">Vaf-108</strain>
    </source>
</reference>
<proteinExistence type="predicted"/>